<keyword evidence="4" id="KW-1185">Reference proteome</keyword>
<feature type="domain" description="CRAL-TRIO" evidence="2">
    <location>
        <begin position="122"/>
        <end position="283"/>
    </location>
</feature>
<accession>A0A1D2MFL9</accession>
<dbReference type="InterPro" id="IPR036273">
    <property type="entry name" value="CRAL/TRIO_N_dom_sf"/>
</dbReference>
<feature type="transmembrane region" description="Helical" evidence="1">
    <location>
        <begin position="6"/>
        <end position="31"/>
    </location>
</feature>
<dbReference type="InterPro" id="IPR051064">
    <property type="entry name" value="SEC14/CRAL-TRIO_domain"/>
</dbReference>
<protein>
    <submittedName>
        <fullName evidence="3">SEC14-like protein 2</fullName>
    </submittedName>
</protein>
<evidence type="ECO:0000313" key="3">
    <source>
        <dbReference type="EMBL" id="ODM91763.1"/>
    </source>
</evidence>
<dbReference type="PANTHER" id="PTHR23324">
    <property type="entry name" value="SEC14 RELATED PROTEIN"/>
    <property type="match status" value="1"/>
</dbReference>
<evidence type="ECO:0000259" key="2">
    <source>
        <dbReference type="PROSITE" id="PS50191"/>
    </source>
</evidence>
<dbReference type="Gene3D" id="3.40.525.10">
    <property type="entry name" value="CRAL-TRIO lipid binding domain"/>
    <property type="match status" value="1"/>
</dbReference>
<dbReference type="SUPFAM" id="SSF46938">
    <property type="entry name" value="CRAL/TRIO N-terminal domain"/>
    <property type="match status" value="1"/>
</dbReference>
<dbReference type="SMART" id="SM00516">
    <property type="entry name" value="SEC14"/>
    <property type="match status" value="1"/>
</dbReference>
<organism evidence="3 4">
    <name type="scientific">Orchesella cincta</name>
    <name type="common">Springtail</name>
    <name type="synonym">Podura cincta</name>
    <dbReference type="NCBI Taxonomy" id="48709"/>
    <lineage>
        <taxon>Eukaryota</taxon>
        <taxon>Metazoa</taxon>
        <taxon>Ecdysozoa</taxon>
        <taxon>Arthropoda</taxon>
        <taxon>Hexapoda</taxon>
        <taxon>Collembola</taxon>
        <taxon>Entomobryomorpha</taxon>
        <taxon>Entomobryoidea</taxon>
        <taxon>Orchesellidae</taxon>
        <taxon>Orchesellinae</taxon>
        <taxon>Orchesella</taxon>
    </lineage>
</organism>
<dbReference type="STRING" id="48709.A0A1D2MFL9"/>
<dbReference type="SUPFAM" id="SSF52087">
    <property type="entry name" value="CRAL/TRIO domain"/>
    <property type="match status" value="1"/>
</dbReference>
<dbReference type="EMBL" id="LJIJ01001429">
    <property type="protein sequence ID" value="ODM91763.1"/>
    <property type="molecule type" value="Genomic_DNA"/>
</dbReference>
<dbReference type="Proteomes" id="UP000094527">
    <property type="component" value="Unassembled WGS sequence"/>
</dbReference>
<reference evidence="3 4" key="1">
    <citation type="journal article" date="2016" name="Genome Biol. Evol.">
        <title>Gene Family Evolution Reflects Adaptation to Soil Environmental Stressors in the Genome of the Collembolan Orchesella cincta.</title>
        <authorList>
            <person name="Faddeeva-Vakhrusheva A."/>
            <person name="Derks M.F."/>
            <person name="Anvar S.Y."/>
            <person name="Agamennone V."/>
            <person name="Suring W."/>
            <person name="Smit S."/>
            <person name="van Straalen N.M."/>
            <person name="Roelofs D."/>
        </authorList>
    </citation>
    <scope>NUCLEOTIDE SEQUENCE [LARGE SCALE GENOMIC DNA]</scope>
    <source>
        <tissue evidence="3">Mixed pool</tissue>
    </source>
</reference>
<proteinExistence type="predicted"/>
<keyword evidence="1" id="KW-0812">Transmembrane</keyword>
<dbReference type="CDD" id="cd00170">
    <property type="entry name" value="SEC14"/>
    <property type="match status" value="1"/>
</dbReference>
<evidence type="ECO:0000256" key="1">
    <source>
        <dbReference type="SAM" id="Phobius"/>
    </source>
</evidence>
<sequence>MGGVKYIGSFLWCAIFLYYVSINTISVLGISAEQDLSLTPRELQALTQFREIMKPRLEKEHDYMKTDIYLIRWLRAKNLNIRQAENMLMENLKWRKQYNLDGIHNEDWSDMFLDYPYTNDTYDLAGRPIGAFSLSDWDFRKAIAAGKQVRLFRYMIKLLDEATNGVLRLQREGKNVTQWKVLMNMEGFNLVQHGCGSCLPGFSYFVQAYENYYPGFADAIVAINSPAAFQVVLNLVRPVFTAQTRESLKVFGTNRAQWMAYLDKEISRDQRYPEYGGTRKLKH</sequence>
<gene>
    <name evidence="3" type="ORF">Ocin01_14922</name>
</gene>
<name>A0A1D2MFL9_ORCCI</name>
<keyword evidence="1" id="KW-0472">Membrane</keyword>
<dbReference type="PANTHER" id="PTHR23324:SF83">
    <property type="entry name" value="SEC14-LIKE PROTEIN 2"/>
    <property type="match status" value="1"/>
</dbReference>
<dbReference type="GO" id="GO:0005737">
    <property type="term" value="C:cytoplasm"/>
    <property type="evidence" value="ECO:0007669"/>
    <property type="project" value="TreeGrafter"/>
</dbReference>
<keyword evidence="1" id="KW-1133">Transmembrane helix</keyword>
<dbReference type="InterPro" id="IPR036865">
    <property type="entry name" value="CRAL-TRIO_dom_sf"/>
</dbReference>
<dbReference type="PROSITE" id="PS50191">
    <property type="entry name" value="CRAL_TRIO"/>
    <property type="match status" value="1"/>
</dbReference>
<comment type="caution">
    <text evidence="3">The sequence shown here is derived from an EMBL/GenBank/DDBJ whole genome shotgun (WGS) entry which is preliminary data.</text>
</comment>
<dbReference type="OMA" id="ITAHEAY"/>
<dbReference type="OrthoDB" id="75724at2759"/>
<dbReference type="Pfam" id="PF00650">
    <property type="entry name" value="CRAL_TRIO"/>
    <property type="match status" value="1"/>
</dbReference>
<dbReference type="AlphaFoldDB" id="A0A1D2MFL9"/>
<evidence type="ECO:0000313" key="4">
    <source>
        <dbReference type="Proteomes" id="UP000094527"/>
    </source>
</evidence>
<dbReference type="InterPro" id="IPR001251">
    <property type="entry name" value="CRAL-TRIO_dom"/>
</dbReference>